<feature type="domain" description="HTH cro/C1-type" evidence="4">
    <location>
        <begin position="18"/>
        <end position="72"/>
    </location>
</feature>
<reference evidence="5" key="1">
    <citation type="submission" date="2012-03" db="EMBL/GenBank/DDBJ databases">
        <title>Functional metagenomics reveals considerable lignocellulase gene clusters in the gut microbiome of a wood-feeding higher termite.</title>
        <authorList>
            <person name="Liu N."/>
        </authorList>
    </citation>
    <scope>NUCLEOTIDE SEQUENCE</scope>
</reference>
<evidence type="ECO:0000256" key="1">
    <source>
        <dbReference type="ARBA" id="ARBA00023015"/>
    </source>
</evidence>
<dbReference type="GO" id="GO:0003700">
    <property type="term" value="F:DNA-binding transcription factor activity"/>
    <property type="evidence" value="ECO:0007669"/>
    <property type="project" value="TreeGrafter"/>
</dbReference>
<dbReference type="GO" id="GO:0003677">
    <property type="term" value="F:DNA binding"/>
    <property type="evidence" value="ECO:0007669"/>
    <property type="project" value="UniProtKB-KW"/>
</dbReference>
<dbReference type="InterPro" id="IPR001387">
    <property type="entry name" value="Cro/C1-type_HTH"/>
</dbReference>
<dbReference type="PANTHER" id="PTHR46797:SF23">
    <property type="entry name" value="HTH-TYPE TRANSCRIPTIONAL REGULATOR SUTR"/>
    <property type="match status" value="1"/>
</dbReference>
<accession>A0A806KG17</accession>
<dbReference type="CDD" id="cd00093">
    <property type="entry name" value="HTH_XRE"/>
    <property type="match status" value="1"/>
</dbReference>
<dbReference type="PROSITE" id="PS50943">
    <property type="entry name" value="HTH_CROC1"/>
    <property type="match status" value="1"/>
</dbReference>
<dbReference type="Pfam" id="PF01381">
    <property type="entry name" value="HTH_3"/>
    <property type="match status" value="1"/>
</dbReference>
<keyword evidence="1" id="KW-0805">Transcription regulation</keyword>
<dbReference type="SUPFAM" id="SSF47413">
    <property type="entry name" value="lambda repressor-like DNA-binding domains"/>
    <property type="match status" value="1"/>
</dbReference>
<dbReference type="EMBL" id="JQ844236">
    <property type="protein sequence ID" value="AGS53557.1"/>
    <property type="molecule type" value="Genomic_DNA"/>
</dbReference>
<keyword evidence="3" id="KW-0804">Transcription</keyword>
<keyword evidence="2" id="KW-0238">DNA-binding</keyword>
<evidence type="ECO:0000259" key="4">
    <source>
        <dbReference type="PROSITE" id="PS50943"/>
    </source>
</evidence>
<dbReference type="InterPro" id="IPR050807">
    <property type="entry name" value="TransReg_Diox_bact_type"/>
</dbReference>
<dbReference type="PANTHER" id="PTHR46797">
    <property type="entry name" value="HTH-TYPE TRANSCRIPTIONAL REGULATOR"/>
    <property type="match status" value="1"/>
</dbReference>
<dbReference type="GO" id="GO:0005829">
    <property type="term" value="C:cytosol"/>
    <property type="evidence" value="ECO:0007669"/>
    <property type="project" value="TreeGrafter"/>
</dbReference>
<sequence length="121" mass="13165">MKKNKRGDALKSQLSRNIRQFRVNSGLSQEELAEKAGISVPYLGAIERGEKWPGPATMGEIANSLGVEPHDLLRPENASSREVRKVVDKLAKDISALVGESIKMLNNIARDSGGPGKKKDD</sequence>
<dbReference type="SMART" id="SM00530">
    <property type="entry name" value="HTH_XRE"/>
    <property type="match status" value="1"/>
</dbReference>
<protein>
    <recommendedName>
        <fullName evidence="4">HTH cro/C1-type domain-containing protein</fullName>
    </recommendedName>
</protein>
<dbReference type="Gene3D" id="1.10.260.40">
    <property type="entry name" value="lambda repressor-like DNA-binding domains"/>
    <property type="match status" value="1"/>
</dbReference>
<name>A0A806KG17_9BACT</name>
<evidence type="ECO:0000256" key="3">
    <source>
        <dbReference type="ARBA" id="ARBA00023163"/>
    </source>
</evidence>
<dbReference type="InterPro" id="IPR010982">
    <property type="entry name" value="Lambda_DNA-bd_dom_sf"/>
</dbReference>
<evidence type="ECO:0000313" key="5">
    <source>
        <dbReference type="EMBL" id="AGS53557.1"/>
    </source>
</evidence>
<proteinExistence type="predicted"/>
<dbReference type="AlphaFoldDB" id="A0A806KG17"/>
<evidence type="ECO:0000256" key="2">
    <source>
        <dbReference type="ARBA" id="ARBA00023125"/>
    </source>
</evidence>
<organism evidence="5">
    <name type="scientific">uncultured bacterium contig00062</name>
    <dbReference type="NCBI Taxonomy" id="1181545"/>
    <lineage>
        <taxon>Bacteria</taxon>
        <taxon>environmental samples</taxon>
    </lineage>
</organism>